<evidence type="ECO:0000313" key="1">
    <source>
        <dbReference type="EMBL" id="GHO55538.1"/>
    </source>
</evidence>
<name>A0ABQ3US18_9CHLR</name>
<accession>A0ABQ3US18</accession>
<protein>
    <recommendedName>
        <fullName evidence="3">XRE family transcriptional regulator</fullName>
    </recommendedName>
</protein>
<proteinExistence type="predicted"/>
<reference evidence="1 2" key="1">
    <citation type="journal article" date="2021" name="Int. J. Syst. Evol. Microbiol.">
        <title>Reticulibacter mediterranei gen. nov., sp. nov., within the new family Reticulibacteraceae fam. nov., and Ktedonospora formicarum gen. nov., sp. nov., Ktedonobacter robiniae sp. nov., Dictyobacter formicarum sp. nov. and Dictyobacter arantiisoli sp. nov., belonging to the class Ktedonobacteria.</title>
        <authorList>
            <person name="Yabe S."/>
            <person name="Zheng Y."/>
            <person name="Wang C.M."/>
            <person name="Sakai Y."/>
            <person name="Abe K."/>
            <person name="Yokota A."/>
            <person name="Donadio S."/>
            <person name="Cavaletti L."/>
            <person name="Monciardini P."/>
        </authorList>
    </citation>
    <scope>NUCLEOTIDE SEQUENCE [LARGE SCALE GENOMIC DNA]</scope>
    <source>
        <strain evidence="1 2">SOSP1-30</strain>
    </source>
</reference>
<dbReference type="EMBL" id="BNJG01000001">
    <property type="protein sequence ID" value="GHO55538.1"/>
    <property type="molecule type" value="Genomic_DNA"/>
</dbReference>
<keyword evidence="2" id="KW-1185">Reference proteome</keyword>
<comment type="caution">
    <text evidence="1">The sequence shown here is derived from an EMBL/GenBank/DDBJ whole genome shotgun (WGS) entry which is preliminary data.</text>
</comment>
<dbReference type="Proteomes" id="UP000654345">
    <property type="component" value="Unassembled WGS sequence"/>
</dbReference>
<gene>
    <name evidence="1" type="ORF">KSB_40130</name>
</gene>
<evidence type="ECO:0008006" key="3">
    <source>
        <dbReference type="Google" id="ProtNLM"/>
    </source>
</evidence>
<evidence type="ECO:0000313" key="2">
    <source>
        <dbReference type="Proteomes" id="UP000654345"/>
    </source>
</evidence>
<organism evidence="1 2">
    <name type="scientific">Ktedonobacter robiniae</name>
    <dbReference type="NCBI Taxonomy" id="2778365"/>
    <lineage>
        <taxon>Bacteria</taxon>
        <taxon>Bacillati</taxon>
        <taxon>Chloroflexota</taxon>
        <taxon>Ktedonobacteria</taxon>
        <taxon>Ktedonobacterales</taxon>
        <taxon>Ktedonobacteraceae</taxon>
        <taxon>Ktedonobacter</taxon>
    </lineage>
</organism>
<sequence length="151" mass="17068">MTVTEVFMGGITTMAYEKDIVFNAEQQEALAQLVNDRLRAFDWTRKEAAEKANIMPDKVSVLSRTAPAGMPYGYFLKVMLILDIDLYQVCKLLGLTEEVEREMQFWPDKYPNARRGLAQESSDPLTALVATLPAHKQDQARKVIEAILTTI</sequence>